<proteinExistence type="inferred from homology"/>
<dbReference type="Pfam" id="PF01648">
    <property type="entry name" value="ACPS"/>
    <property type="match status" value="1"/>
</dbReference>
<keyword evidence="6" id="KW-1185">Reference proteome</keyword>
<name>A0ABN4JLK3_9BURK</name>
<dbReference type="PANTHER" id="PTHR12215:SF10">
    <property type="entry name" value="L-AMINOADIPATE-SEMIALDEHYDE DEHYDROGENASE-PHOSPHOPANTETHEINYL TRANSFERASE"/>
    <property type="match status" value="1"/>
</dbReference>
<organism evidence="5 6">
    <name type="scientific">Pandoraea norimbergensis</name>
    <dbReference type="NCBI Taxonomy" id="93219"/>
    <lineage>
        <taxon>Bacteria</taxon>
        <taxon>Pseudomonadati</taxon>
        <taxon>Pseudomonadota</taxon>
        <taxon>Betaproteobacteria</taxon>
        <taxon>Burkholderiales</taxon>
        <taxon>Burkholderiaceae</taxon>
        <taxon>Pandoraea</taxon>
    </lineage>
</organism>
<keyword evidence="2" id="KW-0808">Transferase</keyword>
<evidence type="ECO:0000259" key="4">
    <source>
        <dbReference type="Pfam" id="PF22624"/>
    </source>
</evidence>
<accession>A0ABN4JLK3</accession>
<evidence type="ECO:0008006" key="7">
    <source>
        <dbReference type="Google" id="ProtNLM"/>
    </source>
</evidence>
<feature type="domain" description="4'-phosphopantetheinyl transferase N-terminal" evidence="4">
    <location>
        <begin position="11"/>
        <end position="93"/>
    </location>
</feature>
<dbReference type="Proteomes" id="UP000060277">
    <property type="component" value="Chromosome"/>
</dbReference>
<dbReference type="Gene3D" id="3.90.470.20">
    <property type="entry name" value="4'-phosphopantetheinyl transferase domain"/>
    <property type="match status" value="2"/>
</dbReference>
<dbReference type="InterPro" id="IPR055066">
    <property type="entry name" value="AASDHPPT_N"/>
</dbReference>
<dbReference type="EMBL" id="CP013480">
    <property type="protein sequence ID" value="ALS61809.1"/>
    <property type="molecule type" value="Genomic_DNA"/>
</dbReference>
<sequence>MALDGVCDSDAYRYLDAEELARAGRFRYDVDRYRFAMTRSVLRELLGEYTGVRPASVGFTLGQYGRPELATPLGETPMLSFNVSHTGGDALIAVSRTRCVGIDIEVKQRALDWRELAPLVCTAAERAQIESLPPEAQRDAFLRCWTAKEAILKTIGLGITEGLLCLHVDVEHSAEQQPVVIEAPRFEAAARLRFRWFDDLPACQACLAWGQDA</sequence>
<dbReference type="Pfam" id="PF22624">
    <property type="entry name" value="AASDHPPT_N"/>
    <property type="match status" value="1"/>
</dbReference>
<dbReference type="InterPro" id="IPR050559">
    <property type="entry name" value="P-Pant_transferase_sf"/>
</dbReference>
<protein>
    <recommendedName>
        <fullName evidence="7">4'-phosphopantetheinyl transferase domain-containing protein</fullName>
    </recommendedName>
</protein>
<feature type="domain" description="4'-phosphopantetheinyl transferase" evidence="3">
    <location>
        <begin position="100"/>
        <end position="179"/>
    </location>
</feature>
<gene>
    <name evidence="5" type="ORF">AT302_20560</name>
</gene>
<evidence type="ECO:0000313" key="5">
    <source>
        <dbReference type="EMBL" id="ALS61809.1"/>
    </source>
</evidence>
<dbReference type="InterPro" id="IPR008278">
    <property type="entry name" value="4-PPantetheinyl_Trfase_dom"/>
</dbReference>
<dbReference type="InterPro" id="IPR037143">
    <property type="entry name" value="4-PPantetheinyl_Trfase_dom_sf"/>
</dbReference>
<dbReference type="RefSeq" id="WP_058378719.1">
    <property type="nucleotide sequence ID" value="NZ_CP013480.3"/>
</dbReference>
<evidence type="ECO:0000256" key="2">
    <source>
        <dbReference type="ARBA" id="ARBA00022679"/>
    </source>
</evidence>
<evidence type="ECO:0000256" key="1">
    <source>
        <dbReference type="ARBA" id="ARBA00010990"/>
    </source>
</evidence>
<evidence type="ECO:0000313" key="6">
    <source>
        <dbReference type="Proteomes" id="UP000060277"/>
    </source>
</evidence>
<reference evidence="6" key="1">
    <citation type="submission" date="2015-12" db="EMBL/GenBank/DDBJ databases">
        <title>Complete genome sequence of Pandoraea norimbergensis DSM 11628.</title>
        <authorList>
            <person name="Ee R."/>
            <person name="Lim Y.-L."/>
            <person name="Yong D."/>
            <person name="Yin W.-F."/>
            <person name="Chan K.-G."/>
        </authorList>
    </citation>
    <scope>NUCLEOTIDE SEQUENCE [LARGE SCALE GENOMIC DNA]</scope>
    <source>
        <strain evidence="6">DSM 11628</strain>
    </source>
</reference>
<dbReference type="PANTHER" id="PTHR12215">
    <property type="entry name" value="PHOSPHOPANTETHEINE TRANSFERASE"/>
    <property type="match status" value="1"/>
</dbReference>
<comment type="similarity">
    <text evidence="1">Belongs to the P-Pant transferase superfamily. Gsp/Sfp/HetI/AcpT family.</text>
</comment>
<dbReference type="SUPFAM" id="SSF56214">
    <property type="entry name" value="4'-phosphopantetheinyl transferase"/>
    <property type="match status" value="2"/>
</dbReference>
<evidence type="ECO:0000259" key="3">
    <source>
        <dbReference type="Pfam" id="PF01648"/>
    </source>
</evidence>